<dbReference type="Proteomes" id="UP000295600">
    <property type="component" value="Unassembled WGS sequence"/>
</dbReference>
<name>A0A4R2LI75_9BACE</name>
<accession>A0A4R2LI75</accession>
<sequence length="67" mass="7122">MQTKINVSLTRAICNSESECELSETEAARDFLNSGGRIGRFTLHTQCDFAPDVPAGGEADSGGRAMT</sequence>
<evidence type="ECO:0000313" key="2">
    <source>
        <dbReference type="Proteomes" id="UP000295600"/>
    </source>
</evidence>
<dbReference type="EMBL" id="SLXB01000017">
    <property type="protein sequence ID" value="TCO90275.1"/>
    <property type="molecule type" value="Genomic_DNA"/>
</dbReference>
<comment type="caution">
    <text evidence="1">The sequence shown here is derived from an EMBL/GenBank/DDBJ whole genome shotgun (WGS) entry which is preliminary data.</text>
</comment>
<reference evidence="1 2" key="1">
    <citation type="submission" date="2019-03" db="EMBL/GenBank/DDBJ databases">
        <title>Genomic Encyclopedia of Type Strains, Phase IV (KMG-IV): sequencing the most valuable type-strain genomes for metagenomic binning, comparative biology and taxonomic classification.</title>
        <authorList>
            <person name="Goeker M."/>
        </authorList>
    </citation>
    <scope>NUCLEOTIDE SEQUENCE [LARGE SCALE GENOMIC DNA]</scope>
    <source>
        <strain evidence="1 2">DSM 23917</strain>
    </source>
</reference>
<organism evidence="1 2">
    <name type="scientific">Prevotella heparinolytica</name>
    <dbReference type="NCBI Taxonomy" id="28113"/>
    <lineage>
        <taxon>Bacteria</taxon>
        <taxon>Pseudomonadati</taxon>
        <taxon>Bacteroidota</taxon>
        <taxon>Bacteroidia</taxon>
        <taxon>Bacteroidales</taxon>
        <taxon>Bacteroidaceae</taxon>
        <taxon>Bacteroides</taxon>
    </lineage>
</organism>
<dbReference type="AlphaFoldDB" id="A0A4R2LI75"/>
<evidence type="ECO:0000313" key="1">
    <source>
        <dbReference type="EMBL" id="TCO90275.1"/>
    </source>
</evidence>
<gene>
    <name evidence="1" type="ORF">EV202_1173</name>
</gene>
<proteinExistence type="predicted"/>
<protein>
    <submittedName>
        <fullName evidence="1">Uncharacterized protein</fullName>
    </submittedName>
</protein>